<accession>A0A9W4D8P4</accession>
<proteinExistence type="predicted"/>
<sequence length="69" mass="8132">VIVCLFSIFRPHGRQCLLTWWLRHCYFLTRFSGQFSNCMIVCSVTLTHLQLVAKALYSFDVLQPLSRCY</sequence>
<evidence type="ECO:0000313" key="1">
    <source>
        <dbReference type="EMBL" id="CAD6506161.1"/>
    </source>
</evidence>
<gene>
    <name evidence="1" type="ORF">BGTH12_LOCUS7519</name>
</gene>
<reference evidence="1" key="1">
    <citation type="submission" date="2020-10" db="EMBL/GenBank/DDBJ databases">
        <authorList>
            <person name="Muller C M."/>
        </authorList>
    </citation>
    <scope>NUCLEOTIDE SEQUENCE</scope>
    <source>
        <strain evidence="1">THUN-12</strain>
    </source>
</reference>
<protein>
    <submittedName>
        <fullName evidence="1">BgTH12-07091</fullName>
    </submittedName>
</protein>
<organism evidence="1 2">
    <name type="scientific">Blumeria graminis f. sp. triticale</name>
    <dbReference type="NCBI Taxonomy" id="1689686"/>
    <lineage>
        <taxon>Eukaryota</taxon>
        <taxon>Fungi</taxon>
        <taxon>Dikarya</taxon>
        <taxon>Ascomycota</taxon>
        <taxon>Pezizomycotina</taxon>
        <taxon>Leotiomycetes</taxon>
        <taxon>Erysiphales</taxon>
        <taxon>Erysiphaceae</taxon>
        <taxon>Blumeria</taxon>
    </lineage>
</organism>
<name>A0A9W4D8P4_BLUGR</name>
<dbReference type="EMBL" id="CAJHIT010000010">
    <property type="protein sequence ID" value="CAD6506161.1"/>
    <property type="molecule type" value="Genomic_DNA"/>
</dbReference>
<evidence type="ECO:0000313" key="2">
    <source>
        <dbReference type="Proteomes" id="UP000683417"/>
    </source>
</evidence>
<comment type="caution">
    <text evidence="1">The sequence shown here is derived from an EMBL/GenBank/DDBJ whole genome shotgun (WGS) entry which is preliminary data.</text>
</comment>
<feature type="non-terminal residue" evidence="1">
    <location>
        <position position="69"/>
    </location>
</feature>
<dbReference type="AlphaFoldDB" id="A0A9W4D8P4"/>
<dbReference type="Proteomes" id="UP000683417">
    <property type="component" value="Unassembled WGS sequence"/>
</dbReference>